<proteinExistence type="predicted"/>
<feature type="domain" description="Methyltransferase type 11" evidence="4">
    <location>
        <begin position="52"/>
        <end position="146"/>
    </location>
</feature>
<keyword evidence="6" id="KW-1185">Reference proteome</keyword>
<evidence type="ECO:0000256" key="2">
    <source>
        <dbReference type="ARBA" id="ARBA00022679"/>
    </source>
</evidence>
<dbReference type="SUPFAM" id="SSF53335">
    <property type="entry name" value="S-adenosyl-L-methionine-dependent methyltransferases"/>
    <property type="match status" value="1"/>
</dbReference>
<gene>
    <name evidence="5" type="ORF">EKO23_13570</name>
</gene>
<evidence type="ECO:0000313" key="5">
    <source>
        <dbReference type="EMBL" id="RYP85016.1"/>
    </source>
</evidence>
<dbReference type="InterPro" id="IPR013216">
    <property type="entry name" value="Methyltransf_11"/>
</dbReference>
<organism evidence="5 6">
    <name type="scientific">Nocardioides guangzhouensis</name>
    <dbReference type="NCBI Taxonomy" id="2497878"/>
    <lineage>
        <taxon>Bacteria</taxon>
        <taxon>Bacillati</taxon>
        <taxon>Actinomycetota</taxon>
        <taxon>Actinomycetes</taxon>
        <taxon>Propionibacteriales</taxon>
        <taxon>Nocardioidaceae</taxon>
        <taxon>Nocardioides</taxon>
    </lineage>
</organism>
<dbReference type="Proteomes" id="UP000295198">
    <property type="component" value="Unassembled WGS sequence"/>
</dbReference>
<keyword evidence="2 5" id="KW-0808">Transferase</keyword>
<dbReference type="GO" id="GO:0032259">
    <property type="term" value="P:methylation"/>
    <property type="evidence" value="ECO:0007669"/>
    <property type="project" value="UniProtKB-KW"/>
</dbReference>
<dbReference type="OrthoDB" id="21342at2"/>
<dbReference type="Pfam" id="PF08241">
    <property type="entry name" value="Methyltransf_11"/>
    <property type="match status" value="1"/>
</dbReference>
<keyword evidence="1 5" id="KW-0489">Methyltransferase</keyword>
<protein>
    <submittedName>
        <fullName evidence="5">Methyltransferase domain-containing protein</fullName>
    </submittedName>
</protein>
<evidence type="ECO:0000259" key="4">
    <source>
        <dbReference type="Pfam" id="PF08241"/>
    </source>
</evidence>
<evidence type="ECO:0000256" key="3">
    <source>
        <dbReference type="ARBA" id="ARBA00022691"/>
    </source>
</evidence>
<evidence type="ECO:0000256" key="1">
    <source>
        <dbReference type="ARBA" id="ARBA00022603"/>
    </source>
</evidence>
<evidence type="ECO:0000313" key="6">
    <source>
        <dbReference type="Proteomes" id="UP000295198"/>
    </source>
</evidence>
<dbReference type="InterPro" id="IPR029063">
    <property type="entry name" value="SAM-dependent_MTases_sf"/>
</dbReference>
<reference evidence="5 6" key="1">
    <citation type="submission" date="2019-01" db="EMBL/GenBank/DDBJ databases">
        <title>Nocardioides guangzhouensis sp. nov., an actinobacterium isolated from soil.</title>
        <authorList>
            <person name="Fu Y."/>
            <person name="Cai Y."/>
            <person name="Lin Z."/>
            <person name="Chen P."/>
        </authorList>
    </citation>
    <scope>NUCLEOTIDE SEQUENCE [LARGE SCALE GENOMIC DNA]</scope>
    <source>
        <strain evidence="5 6">130</strain>
    </source>
</reference>
<dbReference type="CDD" id="cd02440">
    <property type="entry name" value="AdoMet_MTases"/>
    <property type="match status" value="1"/>
</dbReference>
<dbReference type="EMBL" id="SDKM01000019">
    <property type="protein sequence ID" value="RYP85016.1"/>
    <property type="molecule type" value="Genomic_DNA"/>
</dbReference>
<dbReference type="PANTHER" id="PTHR43464">
    <property type="entry name" value="METHYLTRANSFERASE"/>
    <property type="match status" value="1"/>
</dbReference>
<dbReference type="Gene3D" id="3.40.50.150">
    <property type="entry name" value="Vaccinia Virus protein VP39"/>
    <property type="match status" value="1"/>
</dbReference>
<comment type="caution">
    <text evidence="5">The sequence shown here is derived from an EMBL/GenBank/DDBJ whole genome shotgun (WGS) entry which is preliminary data.</text>
</comment>
<name>A0A4Q4ZCI1_9ACTN</name>
<dbReference type="AlphaFoldDB" id="A0A4Q4ZCI1"/>
<accession>A0A4Q4ZCI1</accession>
<keyword evidence="3" id="KW-0949">S-adenosyl-L-methionine</keyword>
<dbReference type="GO" id="GO:0008757">
    <property type="term" value="F:S-adenosylmethionine-dependent methyltransferase activity"/>
    <property type="evidence" value="ECO:0007669"/>
    <property type="project" value="InterPro"/>
</dbReference>
<dbReference type="PANTHER" id="PTHR43464:SF19">
    <property type="entry name" value="UBIQUINONE BIOSYNTHESIS O-METHYLTRANSFERASE, MITOCHONDRIAL"/>
    <property type="match status" value="1"/>
</dbReference>
<dbReference type="RefSeq" id="WP_134718166.1">
    <property type="nucleotide sequence ID" value="NZ_SDKM01000019.1"/>
</dbReference>
<sequence>MPDPDHARSLWDAEAATFDDEPDHGLGDHETRDAWRALLLSVLPPAPARIADLGCGTGTLAVLLAAEGYAVDGLDVSPEMVARARAKAAAARVPVRARVGDANAPGLDPASYDVVLSRHVLWAMDDPPDALGRWVDLLRPGGRLVLIEGSWSTGAGITRQEAAALVLGTGRHAEVLPLPEPVYWGKAITDDRYLVVSRS</sequence>